<dbReference type="Pfam" id="PF13361">
    <property type="entry name" value="UvrD_C"/>
    <property type="match status" value="1"/>
</dbReference>
<dbReference type="Proteomes" id="UP001596113">
    <property type="component" value="Unassembled WGS sequence"/>
</dbReference>
<evidence type="ECO:0000256" key="5">
    <source>
        <dbReference type="ARBA" id="ARBA00022840"/>
    </source>
</evidence>
<evidence type="ECO:0000256" key="10">
    <source>
        <dbReference type="ARBA" id="ARBA00048988"/>
    </source>
</evidence>
<dbReference type="PANTHER" id="PTHR11070">
    <property type="entry name" value="UVRD / RECB / PCRA DNA HELICASE FAMILY MEMBER"/>
    <property type="match status" value="1"/>
</dbReference>
<name>A0ABW0HYG2_9BACL</name>
<keyword evidence="15" id="KW-1185">Reference proteome</keyword>
<evidence type="ECO:0000256" key="3">
    <source>
        <dbReference type="ARBA" id="ARBA00022801"/>
    </source>
</evidence>
<comment type="catalytic activity">
    <reaction evidence="8">
        <text>Couples ATP hydrolysis with the unwinding of duplex DNA by translocating in the 3'-5' direction.</text>
        <dbReference type="EC" id="5.6.2.4"/>
    </reaction>
</comment>
<dbReference type="SUPFAM" id="SSF52540">
    <property type="entry name" value="P-loop containing nucleoside triphosphate hydrolases"/>
    <property type="match status" value="1"/>
</dbReference>
<gene>
    <name evidence="14" type="ORF">ACFPOF_21080</name>
</gene>
<accession>A0ABW0HYG2</accession>
<comment type="similarity">
    <text evidence="1">Belongs to the helicase family. UvrD subfamily.</text>
</comment>
<reference evidence="15" key="1">
    <citation type="journal article" date="2019" name="Int. J. Syst. Evol. Microbiol.">
        <title>The Global Catalogue of Microorganisms (GCM) 10K type strain sequencing project: providing services to taxonomists for standard genome sequencing and annotation.</title>
        <authorList>
            <consortium name="The Broad Institute Genomics Platform"/>
            <consortium name="The Broad Institute Genome Sequencing Center for Infectious Disease"/>
            <person name="Wu L."/>
            <person name="Ma J."/>
        </authorList>
    </citation>
    <scope>NUCLEOTIDE SEQUENCE [LARGE SCALE GENOMIC DNA]</scope>
    <source>
        <strain evidence="15">CGMCC 1.18575</strain>
    </source>
</reference>
<dbReference type="InterPro" id="IPR027417">
    <property type="entry name" value="P-loop_NTPase"/>
</dbReference>
<dbReference type="Pfam" id="PF00580">
    <property type="entry name" value="UvrD-helicase"/>
    <property type="match status" value="1"/>
</dbReference>
<comment type="catalytic activity">
    <reaction evidence="10">
        <text>ATP + H2O = ADP + phosphate + H(+)</text>
        <dbReference type="Rhea" id="RHEA:13065"/>
        <dbReference type="ChEBI" id="CHEBI:15377"/>
        <dbReference type="ChEBI" id="CHEBI:15378"/>
        <dbReference type="ChEBI" id="CHEBI:30616"/>
        <dbReference type="ChEBI" id="CHEBI:43474"/>
        <dbReference type="ChEBI" id="CHEBI:456216"/>
        <dbReference type="EC" id="5.6.2.4"/>
    </reaction>
</comment>
<dbReference type="EC" id="5.6.2.4" evidence="9"/>
<dbReference type="InterPro" id="IPR000212">
    <property type="entry name" value="DNA_helicase_UvrD/REP"/>
</dbReference>
<evidence type="ECO:0000256" key="7">
    <source>
        <dbReference type="ARBA" id="ARBA00023235"/>
    </source>
</evidence>
<evidence type="ECO:0000256" key="4">
    <source>
        <dbReference type="ARBA" id="ARBA00022806"/>
    </source>
</evidence>
<feature type="domain" description="UvrD-like helicase C-terminal" evidence="13">
    <location>
        <begin position="309"/>
        <end position="575"/>
    </location>
</feature>
<evidence type="ECO:0000256" key="9">
    <source>
        <dbReference type="ARBA" id="ARBA00034808"/>
    </source>
</evidence>
<evidence type="ECO:0000259" key="13">
    <source>
        <dbReference type="PROSITE" id="PS51217"/>
    </source>
</evidence>
<dbReference type="PANTHER" id="PTHR11070:SF2">
    <property type="entry name" value="ATP-DEPENDENT DNA HELICASE SRS2"/>
    <property type="match status" value="1"/>
</dbReference>
<evidence type="ECO:0000256" key="2">
    <source>
        <dbReference type="ARBA" id="ARBA00022741"/>
    </source>
</evidence>
<feature type="domain" description="UvrD-like helicase ATP-binding" evidence="12">
    <location>
        <begin position="20"/>
        <end position="308"/>
    </location>
</feature>
<evidence type="ECO:0000256" key="6">
    <source>
        <dbReference type="ARBA" id="ARBA00023125"/>
    </source>
</evidence>
<organism evidence="14 15">
    <name type="scientific">Cohnella soli</name>
    <dbReference type="NCBI Taxonomy" id="425005"/>
    <lineage>
        <taxon>Bacteria</taxon>
        <taxon>Bacillati</taxon>
        <taxon>Bacillota</taxon>
        <taxon>Bacilli</taxon>
        <taxon>Bacillales</taxon>
        <taxon>Paenibacillaceae</taxon>
        <taxon>Cohnella</taxon>
    </lineage>
</organism>
<comment type="caution">
    <text evidence="14">The sequence shown here is derived from an EMBL/GenBank/DDBJ whole genome shotgun (WGS) entry which is preliminary data.</text>
</comment>
<dbReference type="RefSeq" id="WP_378136314.1">
    <property type="nucleotide sequence ID" value="NZ_JBHSMI010000029.1"/>
</dbReference>
<evidence type="ECO:0000313" key="15">
    <source>
        <dbReference type="Proteomes" id="UP001596113"/>
    </source>
</evidence>
<dbReference type="GO" id="GO:0004386">
    <property type="term" value="F:helicase activity"/>
    <property type="evidence" value="ECO:0007669"/>
    <property type="project" value="UniProtKB-KW"/>
</dbReference>
<dbReference type="PROSITE" id="PS51217">
    <property type="entry name" value="UVRD_HELICASE_CTER"/>
    <property type="match status" value="1"/>
</dbReference>
<dbReference type="Gene3D" id="1.10.10.160">
    <property type="match status" value="1"/>
</dbReference>
<keyword evidence="5 11" id="KW-0067">ATP-binding</keyword>
<evidence type="ECO:0000256" key="11">
    <source>
        <dbReference type="PROSITE-ProRule" id="PRU00560"/>
    </source>
</evidence>
<evidence type="ECO:0000256" key="8">
    <source>
        <dbReference type="ARBA" id="ARBA00034617"/>
    </source>
</evidence>
<dbReference type="InterPro" id="IPR014017">
    <property type="entry name" value="DNA_helicase_UvrD-like_C"/>
</dbReference>
<evidence type="ECO:0000256" key="1">
    <source>
        <dbReference type="ARBA" id="ARBA00009922"/>
    </source>
</evidence>
<keyword evidence="4 11" id="KW-0347">Helicase</keyword>
<evidence type="ECO:0000313" key="14">
    <source>
        <dbReference type="EMBL" id="MFC5405242.1"/>
    </source>
</evidence>
<sequence length="738" mass="84360">MSNHQHMTPYFEYKRQFTGVGLNEVQQQAAMHDKGPLLLLASPGSGKTTTLIMRIGYLIEEKGVQPSRIKAITFSRASAQDMKERYARFFPELAGRSPDFSTIHSFAFEVLREHLHRHGTRYRMIDSPSEQSADKPGKSAILRDIFREVNREYPTDDQMEELMRYISLIKNKLLSDSRLSEAKCDVPKAEIIFKEYESFKRNGSSELLVDYDDMLTIANEALATDVELLTRYQNRYDYVMTDESQDTSFVQHEIVTKLVASHGNLVVVADDDQSIYGWRAAEPRYLLEFQTKYPNASVLKMEQNYRSTPNIVDAANRFIKRNKTRYEKNMFTVNAADEPILITELPDYRVQAKYVVEKIADIDPSQWGDVAVLYRNNVSSIMLMNALELADIPYYMKDGDNRFFSHWIVEDVLNFMRMTFNDKRPDLLERIHMKLNCYITKKQMAELLALGMDGDETVFEAMIRGVTLQDYQIKQLEAAAATFAGMRGASPLNAIRTIRDKLGYDKTLDKMCERMGFRKEYLSGILSTLEEIAEPHHTMEAFAARLKELEQGMKQSKYNKAGNAITLSTFHSAKGLEFEHVYMIDLIDGIIPSADDRMKEKQGRPDEMEEAARLFYVGITRAKRRLELLYYRKKDGDAVSPSPFVSDVHRIQHPPTEVTARDAALQSARNSKGVEASVPTNPKAIRELSGLTEGREVSHRVFGTGTIVRLDGDSVEIKFGERVKRLSANICVEKGLLE</sequence>
<dbReference type="Gene3D" id="1.10.486.10">
    <property type="entry name" value="PCRA, domain 4"/>
    <property type="match status" value="1"/>
</dbReference>
<keyword evidence="2 11" id="KW-0547">Nucleotide-binding</keyword>
<dbReference type="PROSITE" id="PS51198">
    <property type="entry name" value="UVRD_HELICASE_ATP_BIND"/>
    <property type="match status" value="1"/>
</dbReference>
<dbReference type="EMBL" id="JBHSMI010000029">
    <property type="protein sequence ID" value="MFC5405242.1"/>
    <property type="molecule type" value="Genomic_DNA"/>
</dbReference>
<dbReference type="CDD" id="cd17932">
    <property type="entry name" value="DEXQc_UvrD"/>
    <property type="match status" value="1"/>
</dbReference>
<protein>
    <recommendedName>
        <fullName evidence="9">DNA 3'-5' helicase</fullName>
        <ecNumber evidence="9">5.6.2.4</ecNumber>
    </recommendedName>
</protein>
<dbReference type="InterPro" id="IPR014016">
    <property type="entry name" value="UvrD-like_ATP-bd"/>
</dbReference>
<keyword evidence="6" id="KW-0238">DNA-binding</keyword>
<dbReference type="InterPro" id="IPR013986">
    <property type="entry name" value="DExx_box_DNA_helicase_dom_sf"/>
</dbReference>
<dbReference type="GO" id="GO:0016787">
    <property type="term" value="F:hydrolase activity"/>
    <property type="evidence" value="ECO:0007669"/>
    <property type="project" value="UniProtKB-KW"/>
</dbReference>
<keyword evidence="7" id="KW-0413">Isomerase</keyword>
<dbReference type="Gene3D" id="3.40.50.300">
    <property type="entry name" value="P-loop containing nucleotide triphosphate hydrolases"/>
    <property type="match status" value="2"/>
</dbReference>
<keyword evidence="3 11" id="KW-0378">Hydrolase</keyword>
<evidence type="ECO:0000259" key="12">
    <source>
        <dbReference type="PROSITE" id="PS51198"/>
    </source>
</evidence>
<proteinExistence type="inferred from homology"/>
<feature type="binding site" evidence="11">
    <location>
        <begin position="41"/>
        <end position="48"/>
    </location>
    <ligand>
        <name>ATP</name>
        <dbReference type="ChEBI" id="CHEBI:30616"/>
    </ligand>
</feature>